<dbReference type="InterPro" id="IPR001965">
    <property type="entry name" value="Znf_PHD"/>
</dbReference>
<dbReference type="SUPFAM" id="SSF57903">
    <property type="entry name" value="FYVE/PHD zinc finger"/>
    <property type="match status" value="1"/>
</dbReference>
<dbReference type="PhylomeDB" id="J9HYE9"/>
<keyword evidence="2 4" id="KW-0863">Zinc-finger</keyword>
<evidence type="ECO:0000256" key="1">
    <source>
        <dbReference type="ARBA" id="ARBA00022723"/>
    </source>
</evidence>
<name>J9HYE9_AEDAE</name>
<dbReference type="HOGENOM" id="CLU_1031392_0_0_1"/>
<gene>
    <name evidence="7" type="ORF">AAEL801199</name>
    <name evidence="7" type="ORF">AaeL_AAEL017170</name>
</gene>
<reference evidence="7" key="2">
    <citation type="journal article" date="2007" name="Science">
        <title>Genome sequence of Aedes aegypti, a major arbovirus vector.</title>
        <authorList>
            <person name="Nene V."/>
            <person name="Wortman J.R."/>
            <person name="Lawson D."/>
            <person name="Haas B."/>
            <person name="Kodira C."/>
            <person name="Tu Z.J."/>
            <person name="Loftus B."/>
            <person name="Xi Z."/>
            <person name="Megy K."/>
            <person name="Grabherr M."/>
            <person name="Ren Q."/>
            <person name="Zdobnov E.M."/>
            <person name="Lobo N.F."/>
            <person name="Campbell K.S."/>
            <person name="Brown S.E."/>
            <person name="Bonaldo M.F."/>
            <person name="Zhu J."/>
            <person name="Sinkins S.P."/>
            <person name="Hogenkamp D.G."/>
            <person name="Amedeo P."/>
            <person name="Arensburger P."/>
            <person name="Atkinson P.W."/>
            <person name="Bidwell S."/>
            <person name="Biedler J."/>
            <person name="Birney E."/>
            <person name="Bruggner R.V."/>
            <person name="Costas J."/>
            <person name="Coy M.R."/>
            <person name="Crabtree J."/>
            <person name="Crawford M."/>
            <person name="Debruyn B."/>
            <person name="Decaprio D."/>
            <person name="Eiglmeier K."/>
            <person name="Eisenstadt E."/>
            <person name="El-Dorry H."/>
            <person name="Gelbart W.M."/>
            <person name="Gomes S.L."/>
            <person name="Hammond M."/>
            <person name="Hannick L.I."/>
            <person name="Hogan J.R."/>
            <person name="Holmes M.H."/>
            <person name="Jaffe D."/>
            <person name="Johnston J.S."/>
            <person name="Kennedy R.C."/>
            <person name="Koo H."/>
            <person name="Kravitz S."/>
            <person name="Kriventseva E.V."/>
            <person name="Kulp D."/>
            <person name="Labutti K."/>
            <person name="Lee E."/>
            <person name="Li S."/>
            <person name="Lovin D.D."/>
            <person name="Mao C."/>
            <person name="Mauceli E."/>
            <person name="Menck C.F."/>
            <person name="Miller J.R."/>
            <person name="Montgomery P."/>
            <person name="Mori A."/>
            <person name="Nascimento A.L."/>
            <person name="Naveira H.F."/>
            <person name="Nusbaum C."/>
            <person name="O'leary S."/>
            <person name="Orvis J."/>
            <person name="Pertea M."/>
            <person name="Quesneville H."/>
            <person name="Reidenbach K.R."/>
            <person name="Rogers Y.H."/>
            <person name="Roth C.W."/>
            <person name="Schneider J.R."/>
            <person name="Schatz M."/>
            <person name="Shumway M."/>
            <person name="Stanke M."/>
            <person name="Stinson E.O."/>
            <person name="Tubio J.M."/>
            <person name="Vanzee J.P."/>
            <person name="Verjovski-Almeida S."/>
            <person name="Werner D."/>
            <person name="White O."/>
            <person name="Wyder S."/>
            <person name="Zeng Q."/>
            <person name="Zhao Q."/>
            <person name="Zhao Y."/>
            <person name="Hill C.A."/>
            <person name="Raikhel A.S."/>
            <person name="Soares M.B."/>
            <person name="Knudson D.L."/>
            <person name="Lee N.H."/>
            <person name="Galagan J."/>
            <person name="Salzberg S.L."/>
            <person name="Paulsen I.T."/>
            <person name="Dimopoulos G."/>
            <person name="Collins F.H."/>
            <person name="Birren B."/>
            <person name="Fraser-Liggett C.M."/>
            <person name="Severson D.W."/>
        </authorList>
    </citation>
    <scope>NUCLEOTIDE SEQUENCE [LARGE SCALE GENOMIC DNA]</scope>
    <source>
        <strain evidence="7">Liverpool</strain>
    </source>
</reference>
<feature type="region of interest" description="Disordered" evidence="5">
    <location>
        <begin position="110"/>
        <end position="156"/>
    </location>
</feature>
<reference evidence="7" key="1">
    <citation type="submission" date="2005-10" db="EMBL/GenBank/DDBJ databases">
        <authorList>
            <person name="Loftus B.J."/>
            <person name="Nene V.M."/>
            <person name="Hannick L.I."/>
            <person name="Bidwell S."/>
            <person name="Haas B."/>
            <person name="Amedeo P."/>
            <person name="Orvis J."/>
            <person name="Wortman J.R."/>
            <person name="White O.R."/>
            <person name="Salzberg S."/>
            <person name="Shumway M."/>
            <person name="Koo H."/>
            <person name="Zhao Y."/>
            <person name="Holmes M."/>
            <person name="Miller J."/>
            <person name="Schatz M."/>
            <person name="Pop M."/>
            <person name="Pai G."/>
            <person name="Utterback T."/>
            <person name="Rogers Y.-H."/>
            <person name="Kravitz S."/>
            <person name="Fraser C.M."/>
        </authorList>
    </citation>
    <scope>NUCLEOTIDE SEQUENCE</scope>
    <source>
        <strain evidence="7">Liverpool</strain>
    </source>
</reference>
<dbReference type="Gene3D" id="3.30.40.10">
    <property type="entry name" value="Zinc/RING finger domain, C3HC4 (zinc finger)"/>
    <property type="match status" value="1"/>
</dbReference>
<keyword evidence="3" id="KW-0862">Zinc</keyword>
<dbReference type="InterPro" id="IPR019787">
    <property type="entry name" value="Znf_PHD-finger"/>
</dbReference>
<dbReference type="eggNOG" id="ENOG502TKV5">
    <property type="taxonomic scope" value="Eukaryota"/>
</dbReference>
<evidence type="ECO:0000256" key="2">
    <source>
        <dbReference type="ARBA" id="ARBA00022771"/>
    </source>
</evidence>
<protein>
    <submittedName>
        <fullName evidence="7">AAEL017170-PA</fullName>
    </submittedName>
</protein>
<organism evidence="7 8">
    <name type="scientific">Aedes aegypti</name>
    <name type="common">Yellowfever mosquito</name>
    <name type="synonym">Culex aegypti</name>
    <dbReference type="NCBI Taxonomy" id="7159"/>
    <lineage>
        <taxon>Eukaryota</taxon>
        <taxon>Metazoa</taxon>
        <taxon>Ecdysozoa</taxon>
        <taxon>Arthropoda</taxon>
        <taxon>Hexapoda</taxon>
        <taxon>Insecta</taxon>
        <taxon>Pterygota</taxon>
        <taxon>Neoptera</taxon>
        <taxon>Endopterygota</taxon>
        <taxon>Diptera</taxon>
        <taxon>Nematocera</taxon>
        <taxon>Culicoidea</taxon>
        <taxon>Culicidae</taxon>
        <taxon>Culicinae</taxon>
        <taxon>Aedini</taxon>
        <taxon>Aedes</taxon>
        <taxon>Stegomyia</taxon>
    </lineage>
</organism>
<proteinExistence type="predicted"/>
<dbReference type="PROSITE" id="PS50016">
    <property type="entry name" value="ZF_PHD_2"/>
    <property type="match status" value="1"/>
</dbReference>
<dbReference type="InterPro" id="IPR019786">
    <property type="entry name" value="Zinc_finger_PHD-type_CS"/>
</dbReference>
<evidence type="ECO:0000313" key="7">
    <source>
        <dbReference type="EMBL" id="EJY57505.1"/>
    </source>
</evidence>
<keyword evidence="1" id="KW-0479">Metal-binding</keyword>
<evidence type="ECO:0000259" key="6">
    <source>
        <dbReference type="PROSITE" id="PS50016"/>
    </source>
</evidence>
<accession>J9HYE9</accession>
<evidence type="ECO:0000256" key="3">
    <source>
        <dbReference type="ARBA" id="ARBA00022833"/>
    </source>
</evidence>
<reference evidence="7" key="3">
    <citation type="submission" date="2012-09" db="EMBL/GenBank/DDBJ databases">
        <authorList>
            <consortium name="VectorBase"/>
        </authorList>
    </citation>
    <scope>NUCLEOTIDE SEQUENCE</scope>
    <source>
        <strain evidence="7">Liverpool</strain>
    </source>
</reference>
<feature type="compositionally biased region" description="Basic and acidic residues" evidence="5">
    <location>
        <begin position="134"/>
        <end position="146"/>
    </location>
</feature>
<dbReference type="PaxDb" id="7159-AAEL017170-PA"/>
<evidence type="ECO:0000256" key="4">
    <source>
        <dbReference type="PROSITE-ProRule" id="PRU00146"/>
    </source>
</evidence>
<dbReference type="InterPro" id="IPR011011">
    <property type="entry name" value="Znf_FYVE_PHD"/>
</dbReference>
<dbReference type="PROSITE" id="PS01359">
    <property type="entry name" value="ZF_PHD_1"/>
    <property type="match status" value="1"/>
</dbReference>
<dbReference type="GO" id="GO:0008270">
    <property type="term" value="F:zinc ion binding"/>
    <property type="evidence" value="ECO:0007669"/>
    <property type="project" value="UniProtKB-KW"/>
</dbReference>
<evidence type="ECO:0000313" key="8">
    <source>
        <dbReference type="Proteomes" id="UP000682892"/>
    </source>
</evidence>
<dbReference type="InterPro" id="IPR013083">
    <property type="entry name" value="Znf_RING/FYVE/PHD"/>
</dbReference>
<dbReference type="SMART" id="SM00249">
    <property type="entry name" value="PHD"/>
    <property type="match status" value="1"/>
</dbReference>
<dbReference type="Proteomes" id="UP000682892">
    <property type="component" value="Chromosome 2"/>
</dbReference>
<feature type="domain" description="PHD-type" evidence="6">
    <location>
        <begin position="1"/>
        <end position="58"/>
    </location>
</feature>
<dbReference type="AlphaFoldDB" id="J9HYE9"/>
<evidence type="ECO:0000256" key="5">
    <source>
        <dbReference type="SAM" id="MobiDB-lite"/>
    </source>
</evidence>
<dbReference type="EMBL" id="CH477286">
    <property type="protein sequence ID" value="EJY57505.1"/>
    <property type="molecule type" value="Genomic_DNA"/>
</dbReference>
<sequence length="270" mass="30536">MACNKCQKVTNDSDHIVCRGYCGNSFHMICVKLDYSLRGILKDHDKNLLWMCDDCAELFSSDYFRKMSSRCTMENVPDETSIKSLKDDIAGLKEIVSTLSSKVDAQPTTPLLSVPWPGTNSKIRHNTVPNTPKRVRDDGFSREKPSNSRGTKPASEMIRTVAPPEELFWVYLSAFDPNTSENDMVEFVKNCMELTADVEPKAVKLVPKDKDLSTLSFVTFKIGVNKSLKDVALSKDTWPENVYFREFENHSKNQRRVIRVSTGKSPHSGQ</sequence>